<dbReference type="InterPro" id="IPR002645">
    <property type="entry name" value="STAS_dom"/>
</dbReference>
<feature type="transmembrane region" description="Helical" evidence="5">
    <location>
        <begin position="176"/>
        <end position="194"/>
    </location>
</feature>
<protein>
    <submittedName>
        <fullName evidence="7">SulP family inorganic anion transporter</fullName>
    </submittedName>
</protein>
<accession>A0ABW0YR04</accession>
<gene>
    <name evidence="7" type="ORF">ACFPU1_09300</name>
</gene>
<feature type="transmembrane region" description="Helical" evidence="5">
    <location>
        <begin position="321"/>
        <end position="340"/>
    </location>
</feature>
<evidence type="ECO:0000313" key="8">
    <source>
        <dbReference type="Proteomes" id="UP001596142"/>
    </source>
</evidence>
<evidence type="ECO:0000256" key="3">
    <source>
        <dbReference type="ARBA" id="ARBA00022989"/>
    </source>
</evidence>
<dbReference type="Pfam" id="PF01740">
    <property type="entry name" value="STAS"/>
    <property type="match status" value="1"/>
</dbReference>
<evidence type="ECO:0000313" key="7">
    <source>
        <dbReference type="EMBL" id="MFC5712978.1"/>
    </source>
</evidence>
<organism evidence="7 8">
    <name type="scientific">Thalassorhabdus alkalitolerans</name>
    <dbReference type="NCBI Taxonomy" id="2282697"/>
    <lineage>
        <taxon>Bacteria</taxon>
        <taxon>Bacillati</taxon>
        <taxon>Bacillota</taxon>
        <taxon>Bacilli</taxon>
        <taxon>Bacillales</taxon>
        <taxon>Bacillaceae</taxon>
        <taxon>Thalassorhabdus</taxon>
    </lineage>
</organism>
<evidence type="ECO:0000259" key="6">
    <source>
        <dbReference type="PROSITE" id="PS50801"/>
    </source>
</evidence>
<dbReference type="Pfam" id="PF00916">
    <property type="entry name" value="Sulfate_transp"/>
    <property type="match status" value="1"/>
</dbReference>
<dbReference type="RefSeq" id="WP_385940343.1">
    <property type="nucleotide sequence ID" value="NZ_JBHSOZ010000003.1"/>
</dbReference>
<evidence type="ECO:0000256" key="2">
    <source>
        <dbReference type="ARBA" id="ARBA00022692"/>
    </source>
</evidence>
<dbReference type="Gene3D" id="3.30.750.24">
    <property type="entry name" value="STAS domain"/>
    <property type="match status" value="1"/>
</dbReference>
<feature type="transmembrane region" description="Helical" evidence="5">
    <location>
        <begin position="97"/>
        <end position="118"/>
    </location>
</feature>
<keyword evidence="2 5" id="KW-0812">Transmembrane</keyword>
<dbReference type="PANTHER" id="PTHR11814">
    <property type="entry name" value="SULFATE TRANSPORTER"/>
    <property type="match status" value="1"/>
</dbReference>
<feature type="domain" description="STAS" evidence="6">
    <location>
        <begin position="436"/>
        <end position="550"/>
    </location>
</feature>
<evidence type="ECO:0000256" key="5">
    <source>
        <dbReference type="SAM" id="Phobius"/>
    </source>
</evidence>
<dbReference type="CDD" id="cd07042">
    <property type="entry name" value="STAS_SulP_like_sulfate_transporter"/>
    <property type="match status" value="1"/>
</dbReference>
<dbReference type="EMBL" id="JBHSOZ010000003">
    <property type="protein sequence ID" value="MFC5712978.1"/>
    <property type="molecule type" value="Genomic_DNA"/>
</dbReference>
<keyword evidence="4 5" id="KW-0472">Membrane</keyword>
<feature type="transmembrane region" description="Helical" evidence="5">
    <location>
        <begin position="248"/>
        <end position="268"/>
    </location>
</feature>
<feature type="transmembrane region" description="Helical" evidence="5">
    <location>
        <begin position="49"/>
        <end position="65"/>
    </location>
</feature>
<comment type="caution">
    <text evidence="7">The sequence shown here is derived from an EMBL/GenBank/DDBJ whole genome shotgun (WGS) entry which is preliminary data.</text>
</comment>
<dbReference type="NCBIfam" id="TIGR00815">
    <property type="entry name" value="sulP"/>
    <property type="match status" value="1"/>
</dbReference>
<feature type="transmembrane region" description="Helical" evidence="5">
    <location>
        <begin position="21"/>
        <end position="43"/>
    </location>
</feature>
<proteinExistence type="predicted"/>
<feature type="transmembrane region" description="Helical" evidence="5">
    <location>
        <begin position="345"/>
        <end position="364"/>
    </location>
</feature>
<feature type="transmembrane region" description="Helical" evidence="5">
    <location>
        <begin position="206"/>
        <end position="228"/>
    </location>
</feature>
<feature type="transmembrane region" description="Helical" evidence="5">
    <location>
        <begin position="289"/>
        <end position="309"/>
    </location>
</feature>
<sequence>MNKKQLHHLVPSYNKNLFRQDFIAGLTLFVMLIPQGMAYAMLAGVPPEMGLYASTIPLIIYAIFGSSKHLSVGPVAVSSLLVFTGVSVFAEPGSAEYISYVLILAVMVGFIQLLLGLFRAGFIVKFIPHSVLSGYTSAVAIVIGISQIEHILGINLGNYLQVQVILLELFNRLSDVHFTTVAIGLASILLLFIFKKIHPRIPGPLLIVLLSIGAVSVLGLEDTGIQIVGDVPGGFPSLVFPNLTLDNVQLLFPMALTIALIGFMESLAIAKAVASKEKYTVKPNKELKALGLANIAGSFFQSFPVNGSFSRTAVNHETGGATQFTSVITACGVLVTLLFFTSYFYYLPNAVLASIIIMAVYKLIDTKQMKYLFKVKPFEGWVWVFTFFVTLFVGIQWGIILGAVFTLLLLVRRSAKPNVVEVGYLEEEQAFRAVNRFPGAKTVKNVLLIRIDSNIHFANINYLEEEIKSLHLEKPEAKWIMMEMSGVNDIDTVAARSLEEIVERFQRKGISFWFANVKGQVRDTINKAGWEKHLEEQVSYLPLDQLLKEKGINDFSKLAKSPKHDAYDDYMI</sequence>
<dbReference type="Proteomes" id="UP001596142">
    <property type="component" value="Unassembled WGS sequence"/>
</dbReference>
<comment type="subcellular location">
    <subcellularLocation>
        <location evidence="1">Membrane</location>
        <topology evidence="1">Multi-pass membrane protein</topology>
    </subcellularLocation>
</comment>
<feature type="transmembrane region" description="Helical" evidence="5">
    <location>
        <begin position="72"/>
        <end position="91"/>
    </location>
</feature>
<reference evidence="8" key="1">
    <citation type="journal article" date="2019" name="Int. J. Syst. Evol. Microbiol.">
        <title>The Global Catalogue of Microorganisms (GCM) 10K type strain sequencing project: providing services to taxonomists for standard genome sequencing and annotation.</title>
        <authorList>
            <consortium name="The Broad Institute Genomics Platform"/>
            <consortium name="The Broad Institute Genome Sequencing Center for Infectious Disease"/>
            <person name="Wu L."/>
            <person name="Ma J."/>
        </authorList>
    </citation>
    <scope>NUCLEOTIDE SEQUENCE [LARGE SCALE GENOMIC DNA]</scope>
    <source>
        <strain evidence="8">CECT 7184</strain>
    </source>
</reference>
<dbReference type="InterPro" id="IPR011547">
    <property type="entry name" value="SLC26A/SulP_dom"/>
</dbReference>
<dbReference type="PROSITE" id="PS50801">
    <property type="entry name" value="STAS"/>
    <property type="match status" value="1"/>
</dbReference>
<feature type="transmembrane region" description="Helical" evidence="5">
    <location>
        <begin position="384"/>
        <end position="411"/>
    </location>
</feature>
<dbReference type="InterPro" id="IPR001902">
    <property type="entry name" value="SLC26A/SulP_fam"/>
</dbReference>
<evidence type="ECO:0000256" key="4">
    <source>
        <dbReference type="ARBA" id="ARBA00023136"/>
    </source>
</evidence>
<feature type="transmembrane region" description="Helical" evidence="5">
    <location>
        <begin position="130"/>
        <end position="156"/>
    </location>
</feature>
<dbReference type="InterPro" id="IPR036513">
    <property type="entry name" value="STAS_dom_sf"/>
</dbReference>
<name>A0ABW0YR04_9BACI</name>
<evidence type="ECO:0000256" key="1">
    <source>
        <dbReference type="ARBA" id="ARBA00004141"/>
    </source>
</evidence>
<dbReference type="SUPFAM" id="SSF52091">
    <property type="entry name" value="SpoIIaa-like"/>
    <property type="match status" value="1"/>
</dbReference>
<keyword evidence="8" id="KW-1185">Reference proteome</keyword>
<keyword evidence="3 5" id="KW-1133">Transmembrane helix</keyword>